<gene>
    <name evidence="1" type="ORF">PAC_01184</name>
</gene>
<protein>
    <submittedName>
        <fullName evidence="1">Uncharacterized protein</fullName>
    </submittedName>
</protein>
<dbReference type="AlphaFoldDB" id="A0A1L7WF08"/>
<dbReference type="EMBL" id="FJOG01000001">
    <property type="protein sequence ID" value="CZR51309.1"/>
    <property type="molecule type" value="Genomic_DNA"/>
</dbReference>
<sequence>MILNGGFEADDAEWKFYEYGNPGESARNQILRTATNPTHQGNFMQGIEFLSNTNPDISVISPTFNSPLVYNLTFAMRLDTAHSDATGCSGWTHSGTGDSPIVS</sequence>
<accession>A0A1L7WF08</accession>
<proteinExistence type="predicted"/>
<keyword evidence="2" id="KW-1185">Reference proteome</keyword>
<evidence type="ECO:0000313" key="2">
    <source>
        <dbReference type="Proteomes" id="UP000184330"/>
    </source>
</evidence>
<evidence type="ECO:0000313" key="1">
    <source>
        <dbReference type="EMBL" id="CZR51309.1"/>
    </source>
</evidence>
<dbReference type="Proteomes" id="UP000184330">
    <property type="component" value="Unassembled WGS sequence"/>
</dbReference>
<name>A0A1L7WF08_9HELO</name>
<dbReference type="OrthoDB" id="10508204at2759"/>
<reference evidence="1 2" key="1">
    <citation type="submission" date="2016-03" db="EMBL/GenBank/DDBJ databases">
        <authorList>
            <person name="Ploux O."/>
        </authorList>
    </citation>
    <scope>NUCLEOTIDE SEQUENCE [LARGE SCALE GENOMIC DNA]</scope>
    <source>
        <strain evidence="1 2">UAMH 11012</strain>
    </source>
</reference>
<organism evidence="1 2">
    <name type="scientific">Phialocephala subalpina</name>
    <dbReference type="NCBI Taxonomy" id="576137"/>
    <lineage>
        <taxon>Eukaryota</taxon>
        <taxon>Fungi</taxon>
        <taxon>Dikarya</taxon>
        <taxon>Ascomycota</taxon>
        <taxon>Pezizomycotina</taxon>
        <taxon>Leotiomycetes</taxon>
        <taxon>Helotiales</taxon>
        <taxon>Mollisiaceae</taxon>
        <taxon>Phialocephala</taxon>
        <taxon>Phialocephala fortinii species complex</taxon>
    </lineage>
</organism>